<dbReference type="PANTHER" id="PTHR39203:SF1">
    <property type="entry name" value="CYTOPLASMIC PROTEIN"/>
    <property type="match status" value="1"/>
</dbReference>
<reference evidence="2" key="2">
    <citation type="submission" date="2020-09" db="EMBL/GenBank/DDBJ databases">
        <authorList>
            <person name="Sun Q."/>
            <person name="Zhou Y."/>
        </authorList>
    </citation>
    <scope>NUCLEOTIDE SEQUENCE</scope>
    <source>
        <strain evidence="2">CGMCC 1.16067</strain>
    </source>
</reference>
<comment type="caution">
    <text evidence="2">The sequence shown here is derived from an EMBL/GenBank/DDBJ whole genome shotgun (WGS) entry which is preliminary data.</text>
</comment>
<reference evidence="2" key="1">
    <citation type="journal article" date="2014" name="Int. J. Syst. Evol. Microbiol.">
        <title>Complete genome sequence of Corynebacterium casei LMG S-19264T (=DSM 44701T), isolated from a smear-ripened cheese.</title>
        <authorList>
            <consortium name="US DOE Joint Genome Institute (JGI-PGF)"/>
            <person name="Walter F."/>
            <person name="Albersmeier A."/>
            <person name="Kalinowski J."/>
            <person name="Ruckert C."/>
        </authorList>
    </citation>
    <scope>NUCLEOTIDE SEQUENCE</scope>
    <source>
        <strain evidence="2">CGMCC 1.16067</strain>
    </source>
</reference>
<dbReference type="InterPro" id="IPR007374">
    <property type="entry name" value="ASCH_domain"/>
</dbReference>
<dbReference type="Gene3D" id="3.10.400.10">
    <property type="entry name" value="Sulfate adenylyltransferase"/>
    <property type="match status" value="1"/>
</dbReference>
<protein>
    <submittedName>
        <fullName evidence="2">RNA-binding protein</fullName>
    </submittedName>
</protein>
<organism evidence="2 3">
    <name type="scientific">Marmoricola endophyticus</name>
    <dbReference type="NCBI Taxonomy" id="2040280"/>
    <lineage>
        <taxon>Bacteria</taxon>
        <taxon>Bacillati</taxon>
        <taxon>Actinomycetota</taxon>
        <taxon>Actinomycetes</taxon>
        <taxon>Propionibacteriales</taxon>
        <taxon>Nocardioidaceae</taxon>
        <taxon>Marmoricola</taxon>
    </lineage>
</organism>
<evidence type="ECO:0000259" key="1">
    <source>
        <dbReference type="SMART" id="SM01022"/>
    </source>
</evidence>
<dbReference type="InterPro" id="IPR015947">
    <property type="entry name" value="PUA-like_sf"/>
</dbReference>
<evidence type="ECO:0000313" key="2">
    <source>
        <dbReference type="EMBL" id="GGF33742.1"/>
    </source>
</evidence>
<dbReference type="EMBL" id="BMKQ01000001">
    <property type="protein sequence ID" value="GGF33742.1"/>
    <property type="molecule type" value="Genomic_DNA"/>
</dbReference>
<dbReference type="PANTHER" id="PTHR39203">
    <property type="entry name" value="CYTOPLASMIC PROTEIN-RELATED"/>
    <property type="match status" value="1"/>
</dbReference>
<dbReference type="Pfam" id="PF04266">
    <property type="entry name" value="ASCH"/>
    <property type="match status" value="1"/>
</dbReference>
<keyword evidence="3" id="KW-1185">Reference proteome</keyword>
<dbReference type="CDD" id="cd06553">
    <property type="entry name" value="ASCH_Ef3133_like"/>
    <property type="match status" value="1"/>
</dbReference>
<dbReference type="InterPro" id="IPR009326">
    <property type="entry name" value="DUF984"/>
</dbReference>
<dbReference type="PIRSF" id="PIRSF021320">
    <property type="entry name" value="DUF984"/>
    <property type="match status" value="1"/>
</dbReference>
<proteinExistence type="predicted"/>
<dbReference type="AlphaFoldDB" id="A0A917EZ02"/>
<accession>A0A917EZ02</accession>
<name>A0A917EZ02_9ACTN</name>
<feature type="domain" description="ASCH" evidence="1">
    <location>
        <begin position="33"/>
        <end position="155"/>
    </location>
</feature>
<dbReference type="SMART" id="SM01022">
    <property type="entry name" value="ASCH"/>
    <property type="match status" value="1"/>
</dbReference>
<dbReference type="Proteomes" id="UP000649179">
    <property type="component" value="Unassembled WGS sequence"/>
</dbReference>
<evidence type="ECO:0000313" key="3">
    <source>
        <dbReference type="Proteomes" id="UP000649179"/>
    </source>
</evidence>
<sequence>MVTDPADPDAVEAFWRRARAACGLATTSAPEAWAFGSGAAQADALLALVLNGTKTATAGALWDYEAEGEAVPRPGDLSIALDGAGRPRALLRVTAVEVLPFDEVDEEHARLEGEGDRSLAYWREVHQRFFTDVACHDRGFSRQMPVVVERFEVLHTEP</sequence>
<gene>
    <name evidence="2" type="ORF">GCM10011519_03980</name>
</gene>
<dbReference type="SUPFAM" id="SSF88697">
    <property type="entry name" value="PUA domain-like"/>
    <property type="match status" value="1"/>
</dbReference>